<evidence type="ECO:0000313" key="3">
    <source>
        <dbReference type="Proteomes" id="UP001338309"/>
    </source>
</evidence>
<name>A0ABQ6PT29_9BACT</name>
<accession>A0ABQ6PT29</accession>
<feature type="transmembrane region" description="Helical" evidence="1">
    <location>
        <begin position="77"/>
        <end position="97"/>
    </location>
</feature>
<dbReference type="Pfam" id="PF12650">
    <property type="entry name" value="DUF3784"/>
    <property type="match status" value="1"/>
</dbReference>
<dbReference type="InterPro" id="IPR017259">
    <property type="entry name" value="UCP037672"/>
</dbReference>
<dbReference type="EMBL" id="BTPD01000014">
    <property type="protein sequence ID" value="GMQ31108.1"/>
    <property type="molecule type" value="Genomic_DNA"/>
</dbReference>
<evidence type="ECO:0000313" key="2">
    <source>
        <dbReference type="EMBL" id="GMQ31108.1"/>
    </source>
</evidence>
<gene>
    <name evidence="2" type="ORF">Aconfl_37510</name>
</gene>
<dbReference type="RefSeq" id="WP_338225806.1">
    <property type="nucleotide sequence ID" value="NZ_BTPD01000014.1"/>
</dbReference>
<protein>
    <recommendedName>
        <fullName evidence="4">DUF3784 domain-containing protein</fullName>
    </recommendedName>
</protein>
<evidence type="ECO:0000256" key="1">
    <source>
        <dbReference type="SAM" id="Phobius"/>
    </source>
</evidence>
<organism evidence="2 3">
    <name type="scientific">Algoriphagus confluentis</name>
    <dbReference type="NCBI Taxonomy" id="1697556"/>
    <lineage>
        <taxon>Bacteria</taxon>
        <taxon>Pseudomonadati</taxon>
        <taxon>Bacteroidota</taxon>
        <taxon>Cytophagia</taxon>
        <taxon>Cytophagales</taxon>
        <taxon>Cyclobacteriaceae</taxon>
        <taxon>Algoriphagus</taxon>
    </lineage>
</organism>
<keyword evidence="1" id="KW-1133">Transmembrane helix</keyword>
<evidence type="ECO:0008006" key="4">
    <source>
        <dbReference type="Google" id="ProtNLM"/>
    </source>
</evidence>
<keyword evidence="1" id="KW-0812">Transmembrane</keyword>
<proteinExistence type="predicted"/>
<dbReference type="Proteomes" id="UP001338309">
    <property type="component" value="Unassembled WGS sequence"/>
</dbReference>
<feature type="transmembrane region" description="Helical" evidence="1">
    <location>
        <begin position="45"/>
        <end position="68"/>
    </location>
</feature>
<comment type="caution">
    <text evidence="2">The sequence shown here is derived from an EMBL/GenBank/DDBJ whole genome shotgun (WGS) entry which is preliminary data.</text>
</comment>
<reference evidence="2 3" key="1">
    <citation type="submission" date="2023-08" db="EMBL/GenBank/DDBJ databases">
        <title>Draft genome sequence of Algoriphagus confluentis.</title>
        <authorList>
            <person name="Takatani N."/>
            <person name="Hosokawa M."/>
            <person name="Sawabe T."/>
        </authorList>
    </citation>
    <scope>NUCLEOTIDE SEQUENCE [LARGE SCALE GENOMIC DNA]</scope>
    <source>
        <strain evidence="2 3">NBRC 111222</strain>
    </source>
</reference>
<sequence>MGAIISGVIFLAVGLTVRVYPNILAGYNSLSQKEQENAEKNRLPFFGFILFTAMGAICLVSSILSILLEDPKLGSNITLIVTFTGLIIAVVGGNFLINHKIN</sequence>
<keyword evidence="1" id="KW-0472">Membrane</keyword>
<keyword evidence="3" id="KW-1185">Reference proteome</keyword>